<keyword evidence="4" id="KW-1185">Reference proteome</keyword>
<evidence type="ECO:0000313" key="3">
    <source>
        <dbReference type="EMBL" id="GAA3156217.1"/>
    </source>
</evidence>
<name>A0ABP6NRC8_9ACTN</name>
<evidence type="ECO:0000313" key="4">
    <source>
        <dbReference type="Proteomes" id="UP001500893"/>
    </source>
</evidence>
<protein>
    <submittedName>
        <fullName evidence="3">Methanogen output domain 1-containing protein</fullName>
    </submittedName>
</protein>
<dbReference type="Proteomes" id="UP001500893">
    <property type="component" value="Unassembled WGS sequence"/>
</dbReference>
<dbReference type="Pfam" id="PF18546">
    <property type="entry name" value="MetOD1"/>
    <property type="match status" value="1"/>
</dbReference>
<evidence type="ECO:0000256" key="1">
    <source>
        <dbReference type="SAM" id="MobiDB-lite"/>
    </source>
</evidence>
<sequence length="184" mass="19674">MSQPVDVEIDLDRDVFLRTLVRELATSLESVIGLEEASGYISLVGQAVGTQIDDMYLKALGTDRLSREQVAEALVDLKRRIKGDFYLIEHDETKIVLGNRACPFAEKVLGRESMCMMTSNVFGTIAARNLGYASVELQETIARGDAGCRVVVHLVPGGGPTSGREYFADAEPAAGGPGAGTVPA</sequence>
<feature type="compositionally biased region" description="Gly residues" evidence="1">
    <location>
        <begin position="175"/>
        <end position="184"/>
    </location>
</feature>
<dbReference type="EMBL" id="BAAAVM010000085">
    <property type="protein sequence ID" value="GAA3156217.1"/>
    <property type="molecule type" value="Genomic_DNA"/>
</dbReference>
<evidence type="ECO:0000259" key="2">
    <source>
        <dbReference type="Pfam" id="PF18546"/>
    </source>
</evidence>
<proteinExistence type="predicted"/>
<feature type="region of interest" description="Disordered" evidence="1">
    <location>
        <begin position="165"/>
        <end position="184"/>
    </location>
</feature>
<organism evidence="3 4">
    <name type="scientific">Streptomyces rameus</name>
    <dbReference type="NCBI Taxonomy" id="68261"/>
    <lineage>
        <taxon>Bacteria</taxon>
        <taxon>Bacillati</taxon>
        <taxon>Actinomycetota</taxon>
        <taxon>Actinomycetes</taxon>
        <taxon>Kitasatosporales</taxon>
        <taxon>Streptomycetaceae</taxon>
        <taxon>Streptomyces</taxon>
    </lineage>
</organism>
<reference evidence="4" key="1">
    <citation type="journal article" date="2019" name="Int. J. Syst. Evol. Microbiol.">
        <title>The Global Catalogue of Microorganisms (GCM) 10K type strain sequencing project: providing services to taxonomists for standard genome sequencing and annotation.</title>
        <authorList>
            <consortium name="The Broad Institute Genomics Platform"/>
            <consortium name="The Broad Institute Genome Sequencing Center for Infectious Disease"/>
            <person name="Wu L."/>
            <person name="Ma J."/>
        </authorList>
    </citation>
    <scope>NUCLEOTIDE SEQUENCE [LARGE SCALE GENOMIC DNA]</scope>
    <source>
        <strain evidence="4">JCM 11574</strain>
    </source>
</reference>
<comment type="caution">
    <text evidence="3">The sequence shown here is derived from an EMBL/GenBank/DDBJ whole genome shotgun (WGS) entry which is preliminary data.</text>
</comment>
<gene>
    <name evidence="3" type="ORF">GCM10010521_50300</name>
</gene>
<dbReference type="InterPro" id="IPR041359">
    <property type="entry name" value="MetOD1"/>
</dbReference>
<feature type="domain" description="Metanogen output" evidence="2">
    <location>
        <begin position="21"/>
        <end position="152"/>
    </location>
</feature>
<accession>A0ABP6NRC8</accession>
<dbReference type="RefSeq" id="WP_345055909.1">
    <property type="nucleotide sequence ID" value="NZ_BAAAVM010000085.1"/>
</dbReference>